<name>A0A0R1ESR1_9LACO</name>
<feature type="transmembrane region" description="Helical" evidence="1">
    <location>
        <begin position="132"/>
        <end position="153"/>
    </location>
</feature>
<evidence type="ECO:0000313" key="2">
    <source>
        <dbReference type="EMBL" id="KRK11998.1"/>
    </source>
</evidence>
<feature type="transmembrane region" description="Helical" evidence="1">
    <location>
        <begin position="21"/>
        <end position="45"/>
    </location>
</feature>
<reference evidence="2 3" key="1">
    <citation type="journal article" date="2015" name="Genome Announc.">
        <title>Expanding the biotechnology potential of lactobacilli through comparative genomics of 213 strains and associated genera.</title>
        <authorList>
            <person name="Sun Z."/>
            <person name="Harris H.M."/>
            <person name="McCann A."/>
            <person name="Guo C."/>
            <person name="Argimon S."/>
            <person name="Zhang W."/>
            <person name="Yang X."/>
            <person name="Jeffery I.B."/>
            <person name="Cooney J.C."/>
            <person name="Kagawa T.F."/>
            <person name="Liu W."/>
            <person name="Song Y."/>
            <person name="Salvetti E."/>
            <person name="Wrobel A."/>
            <person name="Rasinkangas P."/>
            <person name="Parkhill J."/>
            <person name="Rea M.C."/>
            <person name="O'Sullivan O."/>
            <person name="Ritari J."/>
            <person name="Douillard F.P."/>
            <person name="Paul Ross R."/>
            <person name="Yang R."/>
            <person name="Briner A.E."/>
            <person name="Felis G.E."/>
            <person name="de Vos W.M."/>
            <person name="Barrangou R."/>
            <person name="Klaenhammer T.R."/>
            <person name="Caufield P.W."/>
            <person name="Cui Y."/>
            <person name="Zhang H."/>
            <person name="O'Toole P.W."/>
        </authorList>
    </citation>
    <scope>NUCLEOTIDE SEQUENCE [LARGE SCALE GENOMIC DNA]</scope>
    <source>
        <strain evidence="2 3">DSM 20001</strain>
    </source>
</reference>
<dbReference type="PATRIC" id="fig|913848.6.peg.566"/>
<evidence type="ECO:0000256" key="1">
    <source>
        <dbReference type="SAM" id="Phobius"/>
    </source>
</evidence>
<protein>
    <recommendedName>
        <fullName evidence="4">Yip1 domain-containing protein</fullName>
    </recommendedName>
</protein>
<proteinExistence type="predicted"/>
<organism evidence="2 3">
    <name type="scientific">Loigolactobacillus coryniformis subsp. coryniformis KCTC 3167 = DSM 20001</name>
    <dbReference type="NCBI Taxonomy" id="913848"/>
    <lineage>
        <taxon>Bacteria</taxon>
        <taxon>Bacillati</taxon>
        <taxon>Bacillota</taxon>
        <taxon>Bacilli</taxon>
        <taxon>Lactobacillales</taxon>
        <taxon>Lactobacillaceae</taxon>
        <taxon>Loigolactobacillus</taxon>
    </lineage>
</organism>
<dbReference type="EMBL" id="AZCN01000152">
    <property type="protein sequence ID" value="KRK11998.1"/>
    <property type="molecule type" value="Genomic_DNA"/>
</dbReference>
<feature type="transmembrane region" description="Helical" evidence="1">
    <location>
        <begin position="165"/>
        <end position="184"/>
    </location>
</feature>
<feature type="transmembrane region" description="Helical" evidence="1">
    <location>
        <begin position="103"/>
        <end position="126"/>
    </location>
</feature>
<feature type="transmembrane region" description="Helical" evidence="1">
    <location>
        <begin position="57"/>
        <end position="82"/>
    </location>
</feature>
<accession>A0A0R1ESR1</accession>
<keyword evidence="1" id="KW-0812">Transmembrane</keyword>
<evidence type="ECO:0000313" key="3">
    <source>
        <dbReference type="Proteomes" id="UP000051181"/>
    </source>
</evidence>
<keyword evidence="1" id="KW-1133">Transmembrane helix</keyword>
<dbReference type="Proteomes" id="UP000051181">
    <property type="component" value="Unassembled WGS sequence"/>
</dbReference>
<evidence type="ECO:0008006" key="4">
    <source>
        <dbReference type="Google" id="ProtNLM"/>
    </source>
</evidence>
<dbReference type="eggNOG" id="ENOG5030AP3">
    <property type="taxonomic scope" value="Bacteria"/>
</dbReference>
<dbReference type="AlphaFoldDB" id="A0A0R1ESR1"/>
<sequence length="186" mass="20421">MVNGGILMQKWFSQVGKKDTKIWVILYIIVGIVLAYFSTIVYPLSVLLAQMPGRVKFIMFIASILGLVLRLFIFTYVGYLVYLLLCSVLHEARADKTATKRSLYLAVCISSVIVALLQLVAIIVTAGNISQILSIVLTGLNAVMLAYLSAQFFAQRLHKVHLGRAVAGVLFILGLVPIGLNLLLPQ</sequence>
<comment type="caution">
    <text evidence="2">The sequence shown here is derived from an EMBL/GenBank/DDBJ whole genome shotgun (WGS) entry which is preliminary data.</text>
</comment>
<gene>
    <name evidence="2" type="ORF">FD22_GL000553</name>
</gene>
<keyword evidence="1" id="KW-0472">Membrane</keyword>